<dbReference type="FunCoup" id="B3MF58">
    <property type="interactions" value="1958"/>
</dbReference>
<dbReference type="AlphaFoldDB" id="B3MF58"/>
<organism evidence="4 5">
    <name type="scientific">Drosophila ananassae</name>
    <name type="common">Fruit fly</name>
    <dbReference type="NCBI Taxonomy" id="7217"/>
    <lineage>
        <taxon>Eukaryota</taxon>
        <taxon>Metazoa</taxon>
        <taxon>Ecdysozoa</taxon>
        <taxon>Arthropoda</taxon>
        <taxon>Hexapoda</taxon>
        <taxon>Insecta</taxon>
        <taxon>Pterygota</taxon>
        <taxon>Neoptera</taxon>
        <taxon>Endopterygota</taxon>
        <taxon>Diptera</taxon>
        <taxon>Brachycera</taxon>
        <taxon>Muscomorpha</taxon>
        <taxon>Ephydroidea</taxon>
        <taxon>Drosophilidae</taxon>
        <taxon>Drosophila</taxon>
        <taxon>Sophophora</taxon>
    </lineage>
</organism>
<evidence type="ECO:0000256" key="2">
    <source>
        <dbReference type="SAM" id="MobiDB-lite"/>
    </source>
</evidence>
<dbReference type="Pfam" id="PF00789">
    <property type="entry name" value="UBX"/>
    <property type="match status" value="1"/>
</dbReference>
<dbReference type="PANTHER" id="PTHR23322">
    <property type="entry name" value="FAS-ASSOCIATED PROTEIN"/>
    <property type="match status" value="1"/>
</dbReference>
<dbReference type="EMBL" id="CH902619">
    <property type="protein sequence ID" value="EDV37686.1"/>
    <property type="molecule type" value="Genomic_DNA"/>
</dbReference>
<dbReference type="OrthoDB" id="1920064at2759"/>
<dbReference type="STRING" id="7217.B3MF58"/>
<accession>B3MF58</accession>
<evidence type="ECO:0000259" key="3">
    <source>
        <dbReference type="PROSITE" id="PS50033"/>
    </source>
</evidence>
<dbReference type="SMART" id="SM00166">
    <property type="entry name" value="UBX"/>
    <property type="match status" value="1"/>
</dbReference>
<dbReference type="KEGG" id="dan:6496412"/>
<dbReference type="GO" id="GO:0061060">
    <property type="term" value="P:negative regulation of peptidoglycan recognition protein signaling pathway"/>
    <property type="evidence" value="ECO:0007669"/>
    <property type="project" value="EnsemblMetazoa"/>
</dbReference>
<dbReference type="InterPro" id="IPR049483">
    <property type="entry name" value="FAF1_2-like_UAS"/>
</dbReference>
<dbReference type="GO" id="GO:0005783">
    <property type="term" value="C:endoplasmic reticulum"/>
    <property type="evidence" value="ECO:0007669"/>
    <property type="project" value="TreeGrafter"/>
</dbReference>
<dbReference type="InterPro" id="IPR001012">
    <property type="entry name" value="UBX_dom"/>
</dbReference>
<feature type="region of interest" description="Disordered" evidence="2">
    <location>
        <begin position="51"/>
        <end position="87"/>
    </location>
</feature>
<dbReference type="PANTHER" id="PTHR23322:SF96">
    <property type="entry name" value="FAS-ASSOCIATED FACTOR 1"/>
    <property type="match status" value="1"/>
</dbReference>
<dbReference type="GO" id="GO:0036503">
    <property type="term" value="P:ERAD pathway"/>
    <property type="evidence" value="ECO:0007669"/>
    <property type="project" value="TreeGrafter"/>
</dbReference>
<dbReference type="SMR" id="B3MF58"/>
<feature type="domain" description="UBX" evidence="3">
    <location>
        <begin position="602"/>
        <end position="678"/>
    </location>
</feature>
<keyword evidence="1" id="KW-0175">Coiled coil</keyword>
<dbReference type="GO" id="GO:0005634">
    <property type="term" value="C:nucleus"/>
    <property type="evidence" value="ECO:0007669"/>
    <property type="project" value="TreeGrafter"/>
</dbReference>
<dbReference type="InterPro" id="IPR044541">
    <property type="entry name" value="FAF1_UBA"/>
</dbReference>
<reference evidence="4 5" key="1">
    <citation type="journal article" date="2007" name="Nature">
        <title>Evolution of genes and genomes on the Drosophila phylogeny.</title>
        <authorList>
            <consortium name="Drosophila 12 Genomes Consortium"/>
            <person name="Clark A.G."/>
            <person name="Eisen M.B."/>
            <person name="Smith D.R."/>
            <person name="Bergman C.M."/>
            <person name="Oliver B."/>
            <person name="Markow T.A."/>
            <person name="Kaufman T.C."/>
            <person name="Kellis M."/>
            <person name="Gelbart W."/>
            <person name="Iyer V.N."/>
            <person name="Pollard D.A."/>
            <person name="Sackton T.B."/>
            <person name="Larracuente A.M."/>
            <person name="Singh N.D."/>
            <person name="Abad J.P."/>
            <person name="Abt D.N."/>
            <person name="Adryan B."/>
            <person name="Aguade M."/>
            <person name="Akashi H."/>
            <person name="Anderson W.W."/>
            <person name="Aquadro C.F."/>
            <person name="Ardell D.H."/>
            <person name="Arguello R."/>
            <person name="Artieri C.G."/>
            <person name="Barbash D.A."/>
            <person name="Barker D."/>
            <person name="Barsanti P."/>
            <person name="Batterham P."/>
            <person name="Batzoglou S."/>
            <person name="Begun D."/>
            <person name="Bhutkar A."/>
            <person name="Blanco E."/>
            <person name="Bosak S.A."/>
            <person name="Bradley R.K."/>
            <person name="Brand A.D."/>
            <person name="Brent M.R."/>
            <person name="Brooks A.N."/>
            <person name="Brown R.H."/>
            <person name="Butlin R.K."/>
            <person name="Caggese C."/>
            <person name="Calvi B.R."/>
            <person name="Bernardo de Carvalho A."/>
            <person name="Caspi A."/>
            <person name="Castrezana S."/>
            <person name="Celniker S.E."/>
            <person name="Chang J.L."/>
            <person name="Chapple C."/>
            <person name="Chatterji S."/>
            <person name="Chinwalla A."/>
            <person name="Civetta A."/>
            <person name="Clifton S.W."/>
            <person name="Comeron J.M."/>
            <person name="Costello J.C."/>
            <person name="Coyne J.A."/>
            <person name="Daub J."/>
            <person name="David R.G."/>
            <person name="Delcher A.L."/>
            <person name="Delehaunty K."/>
            <person name="Do C.B."/>
            <person name="Ebling H."/>
            <person name="Edwards K."/>
            <person name="Eickbush T."/>
            <person name="Evans J.D."/>
            <person name="Filipski A."/>
            <person name="Findeiss S."/>
            <person name="Freyhult E."/>
            <person name="Fulton L."/>
            <person name="Fulton R."/>
            <person name="Garcia A.C."/>
            <person name="Gardiner A."/>
            <person name="Garfield D.A."/>
            <person name="Garvin B.E."/>
            <person name="Gibson G."/>
            <person name="Gilbert D."/>
            <person name="Gnerre S."/>
            <person name="Godfrey J."/>
            <person name="Good R."/>
            <person name="Gotea V."/>
            <person name="Gravely B."/>
            <person name="Greenberg A.J."/>
            <person name="Griffiths-Jones S."/>
            <person name="Gross S."/>
            <person name="Guigo R."/>
            <person name="Gustafson E.A."/>
            <person name="Haerty W."/>
            <person name="Hahn M.W."/>
            <person name="Halligan D.L."/>
            <person name="Halpern A.L."/>
            <person name="Halter G.M."/>
            <person name="Han M.V."/>
            <person name="Heger A."/>
            <person name="Hillier L."/>
            <person name="Hinrichs A.S."/>
            <person name="Holmes I."/>
            <person name="Hoskins R.A."/>
            <person name="Hubisz M.J."/>
            <person name="Hultmark D."/>
            <person name="Huntley M.A."/>
            <person name="Jaffe D.B."/>
            <person name="Jagadeeshan S."/>
            <person name="Jeck W.R."/>
            <person name="Johnson J."/>
            <person name="Jones C.D."/>
            <person name="Jordan W.C."/>
            <person name="Karpen G.H."/>
            <person name="Kataoka E."/>
            <person name="Keightley P.D."/>
            <person name="Kheradpour P."/>
            <person name="Kirkness E.F."/>
            <person name="Koerich L.B."/>
            <person name="Kristiansen K."/>
            <person name="Kudrna D."/>
            <person name="Kulathinal R.J."/>
            <person name="Kumar S."/>
            <person name="Kwok R."/>
            <person name="Lander E."/>
            <person name="Langley C.H."/>
            <person name="Lapoint R."/>
            <person name="Lazzaro B.P."/>
            <person name="Lee S.J."/>
            <person name="Levesque L."/>
            <person name="Li R."/>
            <person name="Lin C.F."/>
            <person name="Lin M.F."/>
            <person name="Lindblad-Toh K."/>
            <person name="Llopart A."/>
            <person name="Long M."/>
            <person name="Low L."/>
            <person name="Lozovsky E."/>
            <person name="Lu J."/>
            <person name="Luo M."/>
            <person name="Machado C.A."/>
            <person name="Makalowski W."/>
            <person name="Marzo M."/>
            <person name="Matsuda M."/>
            <person name="Matzkin L."/>
            <person name="McAllister B."/>
            <person name="McBride C.S."/>
            <person name="McKernan B."/>
            <person name="McKernan K."/>
            <person name="Mendez-Lago M."/>
            <person name="Minx P."/>
            <person name="Mollenhauer M.U."/>
            <person name="Montooth K."/>
            <person name="Mount S.M."/>
            <person name="Mu X."/>
            <person name="Myers E."/>
            <person name="Negre B."/>
            <person name="Newfeld S."/>
            <person name="Nielsen R."/>
            <person name="Noor M.A."/>
            <person name="O'Grady P."/>
            <person name="Pachter L."/>
            <person name="Papaceit M."/>
            <person name="Parisi M.J."/>
            <person name="Parisi M."/>
            <person name="Parts L."/>
            <person name="Pedersen J.S."/>
            <person name="Pesole G."/>
            <person name="Phillippy A.M."/>
            <person name="Ponting C.P."/>
            <person name="Pop M."/>
            <person name="Porcelli D."/>
            <person name="Powell J.R."/>
            <person name="Prohaska S."/>
            <person name="Pruitt K."/>
            <person name="Puig M."/>
            <person name="Quesneville H."/>
            <person name="Ram K.R."/>
            <person name="Rand D."/>
            <person name="Rasmussen M.D."/>
            <person name="Reed L.K."/>
            <person name="Reenan R."/>
            <person name="Reily A."/>
            <person name="Remington K.A."/>
            <person name="Rieger T.T."/>
            <person name="Ritchie M.G."/>
            <person name="Robin C."/>
            <person name="Rogers Y.H."/>
            <person name="Rohde C."/>
            <person name="Rozas J."/>
            <person name="Rubenfield M.J."/>
            <person name="Ruiz A."/>
            <person name="Russo S."/>
            <person name="Salzberg S.L."/>
            <person name="Sanchez-Gracia A."/>
            <person name="Saranga D.J."/>
            <person name="Sato H."/>
            <person name="Schaeffer S.W."/>
            <person name="Schatz M.C."/>
            <person name="Schlenke T."/>
            <person name="Schwartz R."/>
            <person name="Segarra C."/>
            <person name="Singh R.S."/>
            <person name="Sirot L."/>
            <person name="Sirota M."/>
            <person name="Sisneros N.B."/>
            <person name="Smith C.D."/>
            <person name="Smith T.F."/>
            <person name="Spieth J."/>
            <person name="Stage D.E."/>
            <person name="Stark A."/>
            <person name="Stephan W."/>
            <person name="Strausberg R.L."/>
            <person name="Strempel S."/>
            <person name="Sturgill D."/>
            <person name="Sutton G."/>
            <person name="Sutton G.G."/>
            <person name="Tao W."/>
            <person name="Teichmann S."/>
            <person name="Tobari Y.N."/>
            <person name="Tomimura Y."/>
            <person name="Tsolas J.M."/>
            <person name="Valente V.L."/>
            <person name="Venter E."/>
            <person name="Venter J.C."/>
            <person name="Vicario S."/>
            <person name="Vieira F.G."/>
            <person name="Vilella A.J."/>
            <person name="Villasante A."/>
            <person name="Walenz B."/>
            <person name="Wang J."/>
            <person name="Wasserman M."/>
            <person name="Watts T."/>
            <person name="Wilson D."/>
            <person name="Wilson R.K."/>
            <person name="Wing R.A."/>
            <person name="Wolfner M.F."/>
            <person name="Wong A."/>
            <person name="Wong G.K."/>
            <person name="Wu C.I."/>
            <person name="Wu G."/>
            <person name="Yamamoto D."/>
            <person name="Yang H.P."/>
            <person name="Yang S.P."/>
            <person name="Yorke J.A."/>
            <person name="Yoshida K."/>
            <person name="Zdobnov E."/>
            <person name="Zhang P."/>
            <person name="Zhang Y."/>
            <person name="Zimin A.V."/>
            <person name="Baldwin J."/>
            <person name="Abdouelleil A."/>
            <person name="Abdulkadir J."/>
            <person name="Abebe A."/>
            <person name="Abera B."/>
            <person name="Abreu J."/>
            <person name="Acer S.C."/>
            <person name="Aftuck L."/>
            <person name="Alexander A."/>
            <person name="An P."/>
            <person name="Anderson E."/>
            <person name="Anderson S."/>
            <person name="Arachi H."/>
            <person name="Azer M."/>
            <person name="Bachantsang P."/>
            <person name="Barry A."/>
            <person name="Bayul T."/>
            <person name="Berlin A."/>
            <person name="Bessette D."/>
            <person name="Bloom T."/>
            <person name="Blye J."/>
            <person name="Boguslavskiy L."/>
            <person name="Bonnet C."/>
            <person name="Boukhgalter B."/>
            <person name="Bourzgui I."/>
            <person name="Brown A."/>
            <person name="Cahill P."/>
            <person name="Channer S."/>
            <person name="Cheshatsang Y."/>
            <person name="Chuda L."/>
            <person name="Citroen M."/>
            <person name="Collymore A."/>
            <person name="Cooke P."/>
            <person name="Costello M."/>
            <person name="D'Aco K."/>
            <person name="Daza R."/>
            <person name="De Haan G."/>
            <person name="DeGray S."/>
            <person name="DeMaso C."/>
            <person name="Dhargay N."/>
            <person name="Dooley K."/>
            <person name="Dooley E."/>
            <person name="Doricent M."/>
            <person name="Dorje P."/>
            <person name="Dorjee K."/>
            <person name="Dupes A."/>
            <person name="Elong R."/>
            <person name="Falk J."/>
            <person name="Farina A."/>
            <person name="Faro S."/>
            <person name="Ferguson D."/>
            <person name="Fisher S."/>
            <person name="Foley C.D."/>
            <person name="Franke A."/>
            <person name="Friedrich D."/>
            <person name="Gadbois L."/>
            <person name="Gearin G."/>
            <person name="Gearin C.R."/>
            <person name="Giannoukos G."/>
            <person name="Goode T."/>
            <person name="Graham J."/>
            <person name="Grandbois E."/>
            <person name="Grewal S."/>
            <person name="Gyaltsen K."/>
            <person name="Hafez N."/>
            <person name="Hagos B."/>
            <person name="Hall J."/>
            <person name="Henson C."/>
            <person name="Hollinger A."/>
            <person name="Honan T."/>
            <person name="Huard M.D."/>
            <person name="Hughes L."/>
            <person name="Hurhula B."/>
            <person name="Husby M.E."/>
            <person name="Kamat A."/>
            <person name="Kanga B."/>
            <person name="Kashin S."/>
            <person name="Khazanovich D."/>
            <person name="Kisner P."/>
            <person name="Lance K."/>
            <person name="Lara M."/>
            <person name="Lee W."/>
            <person name="Lennon N."/>
            <person name="Letendre F."/>
            <person name="LeVine R."/>
            <person name="Lipovsky A."/>
            <person name="Liu X."/>
            <person name="Liu J."/>
            <person name="Liu S."/>
            <person name="Lokyitsang T."/>
            <person name="Lokyitsang Y."/>
            <person name="Lubonja R."/>
            <person name="Lui A."/>
            <person name="MacDonald P."/>
            <person name="Magnisalis V."/>
            <person name="Maru K."/>
            <person name="Matthews C."/>
            <person name="McCusker W."/>
            <person name="McDonough S."/>
            <person name="Mehta T."/>
            <person name="Meldrim J."/>
            <person name="Meneus L."/>
            <person name="Mihai O."/>
            <person name="Mihalev A."/>
            <person name="Mihova T."/>
            <person name="Mittelman R."/>
            <person name="Mlenga V."/>
            <person name="Montmayeur A."/>
            <person name="Mulrain L."/>
            <person name="Navidi A."/>
            <person name="Naylor J."/>
            <person name="Negash T."/>
            <person name="Nguyen T."/>
            <person name="Nguyen N."/>
            <person name="Nicol R."/>
            <person name="Norbu C."/>
            <person name="Norbu N."/>
            <person name="Novod N."/>
            <person name="O'Neill B."/>
            <person name="Osman S."/>
            <person name="Markiewicz E."/>
            <person name="Oyono O.L."/>
            <person name="Patti C."/>
            <person name="Phunkhang P."/>
            <person name="Pierre F."/>
            <person name="Priest M."/>
            <person name="Raghuraman S."/>
            <person name="Rege F."/>
            <person name="Reyes R."/>
            <person name="Rise C."/>
            <person name="Rogov P."/>
            <person name="Ross K."/>
            <person name="Ryan E."/>
            <person name="Settipalli S."/>
            <person name="Shea T."/>
            <person name="Sherpa N."/>
            <person name="Shi L."/>
            <person name="Shih D."/>
            <person name="Sparrow T."/>
            <person name="Spaulding J."/>
            <person name="Stalker J."/>
            <person name="Stange-Thomann N."/>
            <person name="Stavropoulos S."/>
            <person name="Stone C."/>
            <person name="Strader C."/>
            <person name="Tesfaye S."/>
            <person name="Thomson T."/>
            <person name="Thoulutsang Y."/>
            <person name="Thoulutsang D."/>
            <person name="Topham K."/>
            <person name="Topping I."/>
            <person name="Tsamla T."/>
            <person name="Vassiliev H."/>
            <person name="Vo A."/>
            <person name="Wangchuk T."/>
            <person name="Wangdi T."/>
            <person name="Weiand M."/>
            <person name="Wilkinson J."/>
            <person name="Wilson A."/>
            <person name="Yadav S."/>
            <person name="Young G."/>
            <person name="Yu Q."/>
            <person name="Zembek L."/>
            <person name="Zhong D."/>
            <person name="Zimmer A."/>
            <person name="Zwirko Z."/>
            <person name="Jaffe D.B."/>
            <person name="Alvarez P."/>
            <person name="Brockman W."/>
            <person name="Butler J."/>
            <person name="Chin C."/>
            <person name="Gnerre S."/>
            <person name="Grabherr M."/>
            <person name="Kleber M."/>
            <person name="Mauceli E."/>
            <person name="MacCallum I."/>
        </authorList>
    </citation>
    <scope>NUCLEOTIDE SEQUENCE [LARGE SCALE GENOMIC DNA]</scope>
    <source>
        <strain evidence="5">Tucson 14024-0371.13</strain>
    </source>
</reference>
<dbReference type="InterPro" id="IPR006577">
    <property type="entry name" value="UAS"/>
</dbReference>
<feature type="coiled-coil region" evidence="1">
    <location>
        <begin position="551"/>
        <end position="585"/>
    </location>
</feature>
<dbReference type="SMART" id="SM00594">
    <property type="entry name" value="UAS"/>
    <property type="match status" value="1"/>
</dbReference>
<dbReference type="InterPro" id="IPR036249">
    <property type="entry name" value="Thioredoxin-like_sf"/>
</dbReference>
<dbReference type="GeneID" id="6496412"/>
<evidence type="ECO:0000313" key="5">
    <source>
        <dbReference type="Proteomes" id="UP000007801"/>
    </source>
</evidence>
<keyword evidence="5" id="KW-1185">Reference proteome</keyword>
<dbReference type="InParanoid" id="B3MF58"/>
<feature type="compositionally biased region" description="Polar residues" evidence="2">
    <location>
        <begin position="54"/>
        <end position="67"/>
    </location>
</feature>
<protein>
    <submittedName>
        <fullName evidence="4">Uncharacterized protein, isoform A</fullName>
    </submittedName>
</protein>
<dbReference type="Gene3D" id="3.10.20.90">
    <property type="entry name" value="Phosphatidylinositol 3-kinase Catalytic Subunit, Chain A, domain 1"/>
    <property type="match status" value="3"/>
</dbReference>
<dbReference type="SUPFAM" id="SSF54236">
    <property type="entry name" value="Ubiquitin-like"/>
    <property type="match status" value="3"/>
</dbReference>
<dbReference type="Gene3D" id="3.40.30.10">
    <property type="entry name" value="Glutaredoxin"/>
    <property type="match status" value="1"/>
</dbReference>
<dbReference type="Proteomes" id="UP000007801">
    <property type="component" value="Unassembled WGS sequence"/>
</dbReference>
<dbReference type="CDD" id="cd01771">
    <property type="entry name" value="UBX_UBXN3A"/>
    <property type="match status" value="1"/>
</dbReference>
<dbReference type="Pfam" id="PF14555">
    <property type="entry name" value="UBA_4"/>
    <property type="match status" value="1"/>
</dbReference>
<sequence length="681" mass="76436">MSENKEETLASFQNITGIDDVGEAFSHLEAVNWNLMDALSRVMPHEDPSLASAIHQSQPALAESTNGFRPPGYDELPGPSSGGFFASERQNLNIPQRFPTSQLLAQLTSSINLDPVASQNNNQNNQDSILFNIHFNQQICQIRLPSEATIEQLKRCIFDKTRVPVCRQAIQGWPPSKASEAQQPSSRICNLDLGQENELSLVDLTDDGYMDTEQDEVSQRADKTFSIHIQFESESPLELNLPGNTTMLQLKMHVDDIKSIPVRHQEWTGWPRGCDNETTLARSGIDLTHSFGVRTIAPTTASHSNSNQQQNNSYDVVNVDSESSADEFEDATDFNFTDSPPAQPLNIHLIPNNTDDEMSGSSQFVENYLARYGEPCPYFFVGSLESALQLACYKPAKERKLLAIYLHHGKSILTNVFCDQLMKNENIIQTFMEKFVLYGWDLTFESNKDMFLSSLTACISSNASLMARNIGLDKLPAIMLVGKSRELGSGCGVLSVIPGNIDLDDLLTRLIGTCDRFEEQLQGEIRQDDERAARDQVKAEQDMAYEATLQADRAKDAAKRQREAAQAAEQKRIDFERAEEDARRESIRLVAQQSLPQEPAEQTTGTAKIRVRKPTGEFLERRFLTSNSLQDLLNFVTANGFLIEEYKLLSWPRRDLTAMESGQTLEALKLYPQETVFLEER</sequence>
<dbReference type="eggNOG" id="KOG1363">
    <property type="taxonomic scope" value="Eukaryota"/>
</dbReference>
<proteinExistence type="predicted"/>
<dbReference type="GO" id="GO:0002814">
    <property type="term" value="P:negative regulation of biosynthetic process of antibacterial peptides active against Gram-negative bacteria"/>
    <property type="evidence" value="ECO:0007669"/>
    <property type="project" value="EnsemblMetazoa"/>
</dbReference>
<dbReference type="CDD" id="cd14413">
    <property type="entry name" value="UBA_FAF1"/>
    <property type="match status" value="1"/>
</dbReference>
<dbReference type="CTD" id="36769"/>
<dbReference type="Pfam" id="PF21021">
    <property type="entry name" value="FAF1"/>
    <property type="match status" value="1"/>
</dbReference>
<dbReference type="SUPFAM" id="SSF52833">
    <property type="entry name" value="Thioredoxin-like"/>
    <property type="match status" value="1"/>
</dbReference>
<dbReference type="PROSITE" id="PS50033">
    <property type="entry name" value="UBX"/>
    <property type="match status" value="1"/>
</dbReference>
<dbReference type="OMA" id="YEGCKTI"/>
<dbReference type="GO" id="GO:0045861">
    <property type="term" value="P:negative regulation of proteolysis"/>
    <property type="evidence" value="ECO:0007669"/>
    <property type="project" value="EnsemblMetazoa"/>
</dbReference>
<dbReference type="InterPro" id="IPR033043">
    <property type="entry name" value="FAF1-like_UBX"/>
</dbReference>
<dbReference type="InterPro" id="IPR050730">
    <property type="entry name" value="UBX_domain-protein"/>
</dbReference>
<dbReference type="HOGENOM" id="CLU_028119_0_0_1"/>
<name>B3MF58_DROAN</name>
<evidence type="ECO:0000256" key="1">
    <source>
        <dbReference type="SAM" id="Coils"/>
    </source>
</evidence>
<dbReference type="Gene3D" id="1.10.8.10">
    <property type="entry name" value="DNA helicase RuvA subunit, C-terminal domain"/>
    <property type="match status" value="1"/>
</dbReference>
<dbReference type="GO" id="GO:0043130">
    <property type="term" value="F:ubiquitin binding"/>
    <property type="evidence" value="ECO:0007669"/>
    <property type="project" value="TreeGrafter"/>
</dbReference>
<evidence type="ECO:0000313" key="4">
    <source>
        <dbReference type="EMBL" id="EDV37686.1"/>
    </source>
</evidence>
<dbReference type="InterPro" id="IPR029071">
    <property type="entry name" value="Ubiquitin-like_domsf"/>
</dbReference>
<dbReference type="PhylomeDB" id="B3MF58"/>
<gene>
    <name evidence="4" type="primary">Dana\GF13573</name>
    <name evidence="4" type="synonym">dana_GLEANR_13586</name>
    <name evidence="4" type="ORF">GF13573</name>
</gene>